<dbReference type="InterPro" id="IPR019476">
    <property type="entry name" value="T4SS_TraD_DNA-bd"/>
</dbReference>
<dbReference type="Gene3D" id="3.40.50.300">
    <property type="entry name" value="P-loop containing nucleotide triphosphate hydrolases"/>
    <property type="match status" value="2"/>
</dbReference>
<evidence type="ECO:0000313" key="4">
    <source>
        <dbReference type="Proteomes" id="UP000230431"/>
    </source>
</evidence>
<dbReference type="PANTHER" id="PTHR30121:SF6">
    <property type="entry name" value="SLR6007 PROTEIN"/>
    <property type="match status" value="1"/>
</dbReference>
<dbReference type="EMBL" id="PCYK01000012">
    <property type="protein sequence ID" value="PIR46118.1"/>
    <property type="molecule type" value="Genomic_DNA"/>
</dbReference>
<sequence length="567" mass="63307">MGLIMSEAAINYFAQTDFRGKHLRFGIKANDRAKHVYIIGKTGMGKSTLLENMAIQDIQNGEGLAFVDPHGKSAEFLLDFVPAERLDDVVYFAPFDLDHPISFNVMEDVGADQRHLVANGLMSSFKKIWPDVWSSRMEYILNNCLLALLEYPNSTLLGVNRLLSDKDYRKQVVGNISDPSVHSFWVDEFAKYNERYMQEAGDAIKNKIGQFTANPLIRNIIGQPKSTIDLRQVMDEKKILIVNLSKGRLGEQNANLLGGILITKIYLAAMSRAGAATEALSRLPYFYLFVDEFQSFVNESFADILSEARKYKLSLTIAHQYIEQMPEEVRNAVFGNVGTTIAFRVGPFDAETLETIFTPTFTKEDLVNLGFAQIYLTLSIDGVGSSPFSATTLPPIKATNTSLKDQIIARVRQTYARSRAVVEEEITHWHEPVIKPTEKAASARREGASAPARHGSAVGEAGPPARPKPAQVPVIPEIEPKPEPESKPKPETKPATPPQSFSLGILNQARSQSKESNDQHKKELKNLLNEVLRDKTKKPDRPTDPMRQQLEAILKVDPESDQKLNQK</sequence>
<dbReference type="Proteomes" id="UP000230431">
    <property type="component" value="Unassembled WGS sequence"/>
</dbReference>
<feature type="compositionally biased region" description="Basic and acidic residues" evidence="1">
    <location>
        <begin position="478"/>
        <end position="492"/>
    </location>
</feature>
<dbReference type="Pfam" id="PF10412">
    <property type="entry name" value="TrwB_AAD_bind"/>
    <property type="match status" value="1"/>
</dbReference>
<feature type="compositionally biased region" description="Basic and acidic residues" evidence="1">
    <location>
        <begin position="512"/>
        <end position="544"/>
    </location>
</feature>
<dbReference type="CDD" id="cd01127">
    <property type="entry name" value="TrwB_TraG_TraD_VirD4"/>
    <property type="match status" value="1"/>
</dbReference>
<dbReference type="PANTHER" id="PTHR30121">
    <property type="entry name" value="UNCHARACTERIZED PROTEIN YJGR-RELATED"/>
    <property type="match status" value="1"/>
</dbReference>
<organism evidence="3 4">
    <name type="scientific">Candidatus Vogelbacteria bacterium CG10_big_fil_rev_8_21_14_0_10_49_38</name>
    <dbReference type="NCBI Taxonomy" id="1975043"/>
    <lineage>
        <taxon>Bacteria</taxon>
        <taxon>Candidatus Vogeliibacteriota</taxon>
    </lineage>
</organism>
<feature type="compositionally biased region" description="Basic and acidic residues" evidence="1">
    <location>
        <begin position="432"/>
        <end position="447"/>
    </location>
</feature>
<name>A0A2H0RHZ6_9BACT</name>
<gene>
    <name evidence="3" type="ORF">COV08_01730</name>
</gene>
<dbReference type="InterPro" id="IPR027417">
    <property type="entry name" value="P-loop_NTPase"/>
</dbReference>
<dbReference type="InterPro" id="IPR051162">
    <property type="entry name" value="T4SS_component"/>
</dbReference>
<feature type="domain" description="Type IV secretion system coupling protein TraD DNA-binding" evidence="2">
    <location>
        <begin position="29"/>
        <end position="346"/>
    </location>
</feature>
<reference evidence="3 4" key="1">
    <citation type="submission" date="2017-09" db="EMBL/GenBank/DDBJ databases">
        <title>Depth-based differentiation of microbial function through sediment-hosted aquifers and enrichment of novel symbionts in the deep terrestrial subsurface.</title>
        <authorList>
            <person name="Probst A.J."/>
            <person name="Ladd B."/>
            <person name="Jarett J.K."/>
            <person name="Geller-Mcgrath D.E."/>
            <person name="Sieber C.M."/>
            <person name="Emerson J.B."/>
            <person name="Anantharaman K."/>
            <person name="Thomas B.C."/>
            <person name="Malmstrom R."/>
            <person name="Stieglmeier M."/>
            <person name="Klingl A."/>
            <person name="Woyke T."/>
            <person name="Ryan C.M."/>
            <person name="Banfield J.F."/>
        </authorList>
    </citation>
    <scope>NUCLEOTIDE SEQUENCE [LARGE SCALE GENOMIC DNA]</scope>
    <source>
        <strain evidence="3">CG10_big_fil_rev_8_21_14_0_10_49_38</strain>
    </source>
</reference>
<accession>A0A2H0RHZ6</accession>
<evidence type="ECO:0000256" key="1">
    <source>
        <dbReference type="SAM" id="MobiDB-lite"/>
    </source>
</evidence>
<feature type="compositionally biased region" description="Basic and acidic residues" evidence="1">
    <location>
        <begin position="554"/>
        <end position="567"/>
    </location>
</feature>
<evidence type="ECO:0000259" key="2">
    <source>
        <dbReference type="Pfam" id="PF10412"/>
    </source>
</evidence>
<dbReference type="SUPFAM" id="SSF52540">
    <property type="entry name" value="P-loop containing nucleoside triphosphate hydrolases"/>
    <property type="match status" value="1"/>
</dbReference>
<protein>
    <recommendedName>
        <fullName evidence="2">Type IV secretion system coupling protein TraD DNA-binding domain-containing protein</fullName>
    </recommendedName>
</protein>
<comment type="caution">
    <text evidence="3">The sequence shown here is derived from an EMBL/GenBank/DDBJ whole genome shotgun (WGS) entry which is preliminary data.</text>
</comment>
<feature type="region of interest" description="Disordered" evidence="1">
    <location>
        <begin position="432"/>
        <end position="567"/>
    </location>
</feature>
<evidence type="ECO:0000313" key="3">
    <source>
        <dbReference type="EMBL" id="PIR46118.1"/>
    </source>
</evidence>
<proteinExistence type="predicted"/>
<dbReference type="AlphaFoldDB" id="A0A2H0RHZ6"/>